<keyword evidence="1" id="KW-1133">Transmembrane helix</keyword>
<feature type="transmembrane region" description="Helical" evidence="1">
    <location>
        <begin position="30"/>
        <end position="46"/>
    </location>
</feature>
<comment type="caution">
    <text evidence="2">The sequence shown here is derived from an EMBL/GenBank/DDBJ whole genome shotgun (WGS) entry which is preliminary data.</text>
</comment>
<name>A0A1U7NSS0_9DEIO</name>
<feature type="transmembrane region" description="Helical" evidence="1">
    <location>
        <begin position="6"/>
        <end position="23"/>
    </location>
</feature>
<evidence type="ECO:0000313" key="3">
    <source>
        <dbReference type="Proteomes" id="UP000186607"/>
    </source>
</evidence>
<keyword evidence="1" id="KW-0472">Membrane</keyword>
<dbReference type="AlphaFoldDB" id="A0A1U7NSS0"/>
<evidence type="ECO:0000313" key="2">
    <source>
        <dbReference type="EMBL" id="OLV15955.1"/>
    </source>
</evidence>
<evidence type="ECO:0000256" key="1">
    <source>
        <dbReference type="SAM" id="Phobius"/>
    </source>
</evidence>
<proteinExistence type="predicted"/>
<keyword evidence="1" id="KW-0812">Transmembrane</keyword>
<dbReference type="EMBL" id="MSTI01000157">
    <property type="protein sequence ID" value="OLV15955.1"/>
    <property type="molecule type" value="Genomic_DNA"/>
</dbReference>
<keyword evidence="3" id="KW-1185">Reference proteome</keyword>
<dbReference type="STRING" id="249408.BOO71_0013231"/>
<protein>
    <submittedName>
        <fullName evidence="2">Uncharacterized protein</fullName>
    </submittedName>
</protein>
<sequence length="84" mass="9247">MLNALALPLLFSICGGLYLYLRFPERRPRALLVMTLFQLVGAYGYATAPEEGLFGLLILHAAVVFVLLVRHLQAPTLLPGNIPQ</sequence>
<feature type="transmembrane region" description="Helical" evidence="1">
    <location>
        <begin position="52"/>
        <end position="69"/>
    </location>
</feature>
<reference evidence="2 3" key="1">
    <citation type="submission" date="2017-01" db="EMBL/GenBank/DDBJ databases">
        <title>Genome Analysis of Deinococcus marmoris KOPRI26562.</title>
        <authorList>
            <person name="Kim J.H."/>
            <person name="Oh H.-M."/>
        </authorList>
    </citation>
    <scope>NUCLEOTIDE SEQUENCE [LARGE SCALE GENOMIC DNA]</scope>
    <source>
        <strain evidence="2 3">KOPRI26562</strain>
    </source>
</reference>
<dbReference type="Proteomes" id="UP000186607">
    <property type="component" value="Unassembled WGS sequence"/>
</dbReference>
<gene>
    <name evidence="2" type="ORF">BOO71_0013231</name>
</gene>
<organism evidence="2 3">
    <name type="scientific">Deinococcus marmoris</name>
    <dbReference type="NCBI Taxonomy" id="249408"/>
    <lineage>
        <taxon>Bacteria</taxon>
        <taxon>Thermotogati</taxon>
        <taxon>Deinococcota</taxon>
        <taxon>Deinococci</taxon>
        <taxon>Deinococcales</taxon>
        <taxon>Deinococcaceae</taxon>
        <taxon>Deinococcus</taxon>
    </lineage>
</organism>
<accession>A0A1U7NSS0</accession>